<reference evidence="2 3" key="1">
    <citation type="journal article" date="2023" name="Plants (Basel)">
        <title>Bridging the Gap: Combining Genomics and Transcriptomics Approaches to Understand Stylosanthes scabra, an Orphan Legume from the Brazilian Caatinga.</title>
        <authorList>
            <person name="Ferreira-Neto J.R.C."/>
            <person name="da Silva M.D."/>
            <person name="Binneck E."/>
            <person name="de Melo N.F."/>
            <person name="da Silva R.H."/>
            <person name="de Melo A.L.T.M."/>
            <person name="Pandolfi V."/>
            <person name="Bustamante F.O."/>
            <person name="Brasileiro-Vidal A.C."/>
            <person name="Benko-Iseppon A.M."/>
        </authorList>
    </citation>
    <scope>NUCLEOTIDE SEQUENCE [LARGE SCALE GENOMIC DNA]</scope>
    <source>
        <tissue evidence="2">Leaves</tissue>
    </source>
</reference>
<dbReference type="EMBL" id="JASCZI010001931">
    <property type="protein sequence ID" value="MED6115649.1"/>
    <property type="molecule type" value="Genomic_DNA"/>
</dbReference>
<protein>
    <submittedName>
        <fullName evidence="2">Uncharacterized protein</fullName>
    </submittedName>
</protein>
<comment type="caution">
    <text evidence="2">The sequence shown here is derived from an EMBL/GenBank/DDBJ whole genome shotgun (WGS) entry which is preliminary data.</text>
</comment>
<feature type="region of interest" description="Disordered" evidence="1">
    <location>
        <begin position="16"/>
        <end position="50"/>
    </location>
</feature>
<dbReference type="Proteomes" id="UP001341840">
    <property type="component" value="Unassembled WGS sequence"/>
</dbReference>
<evidence type="ECO:0000313" key="2">
    <source>
        <dbReference type="EMBL" id="MED6115649.1"/>
    </source>
</evidence>
<proteinExistence type="predicted"/>
<feature type="compositionally biased region" description="Basic and acidic residues" evidence="1">
    <location>
        <begin position="28"/>
        <end position="37"/>
    </location>
</feature>
<name>A0ABU6QVF0_9FABA</name>
<keyword evidence="3" id="KW-1185">Reference proteome</keyword>
<organism evidence="2 3">
    <name type="scientific">Stylosanthes scabra</name>
    <dbReference type="NCBI Taxonomy" id="79078"/>
    <lineage>
        <taxon>Eukaryota</taxon>
        <taxon>Viridiplantae</taxon>
        <taxon>Streptophyta</taxon>
        <taxon>Embryophyta</taxon>
        <taxon>Tracheophyta</taxon>
        <taxon>Spermatophyta</taxon>
        <taxon>Magnoliopsida</taxon>
        <taxon>eudicotyledons</taxon>
        <taxon>Gunneridae</taxon>
        <taxon>Pentapetalae</taxon>
        <taxon>rosids</taxon>
        <taxon>fabids</taxon>
        <taxon>Fabales</taxon>
        <taxon>Fabaceae</taxon>
        <taxon>Papilionoideae</taxon>
        <taxon>50 kb inversion clade</taxon>
        <taxon>dalbergioids sensu lato</taxon>
        <taxon>Dalbergieae</taxon>
        <taxon>Pterocarpus clade</taxon>
        <taxon>Stylosanthes</taxon>
    </lineage>
</organism>
<sequence length="92" mass="10212">FHYSLVYAMPRVKQTARIVDEDPADDSDNTHSGHASDSDSDGAADVPREYSIGFSNSVPLPWVKPSDNRAVFTNHPLPKNPFTEPPKYRGAR</sequence>
<gene>
    <name evidence="2" type="ORF">PIB30_092707</name>
</gene>
<feature type="region of interest" description="Disordered" evidence="1">
    <location>
        <begin position="65"/>
        <end position="92"/>
    </location>
</feature>
<accession>A0ABU6QVF0</accession>
<feature type="non-terminal residue" evidence="2">
    <location>
        <position position="1"/>
    </location>
</feature>
<evidence type="ECO:0000313" key="3">
    <source>
        <dbReference type="Proteomes" id="UP001341840"/>
    </source>
</evidence>
<feature type="non-terminal residue" evidence="2">
    <location>
        <position position="92"/>
    </location>
</feature>
<evidence type="ECO:0000256" key="1">
    <source>
        <dbReference type="SAM" id="MobiDB-lite"/>
    </source>
</evidence>